<dbReference type="InterPro" id="IPR001000">
    <property type="entry name" value="GH10_dom"/>
</dbReference>
<comment type="catalytic activity">
    <reaction evidence="1 12">
        <text>Endohydrolysis of (1-&gt;4)-beta-D-xylosidic linkages in xylans.</text>
        <dbReference type="EC" id="3.2.1.8"/>
    </reaction>
</comment>
<dbReference type="OrthoDB" id="9809277at2"/>
<evidence type="ECO:0000256" key="10">
    <source>
        <dbReference type="ARBA" id="ARBA00023326"/>
    </source>
</evidence>
<dbReference type="Gene3D" id="2.60.120.260">
    <property type="entry name" value="Galactose-binding domain-like"/>
    <property type="match status" value="3"/>
</dbReference>
<feature type="active site" description="Nucleophile" evidence="11">
    <location>
        <position position="774"/>
    </location>
</feature>
<dbReference type="Pfam" id="PF02018">
    <property type="entry name" value="CBM_4_9"/>
    <property type="match status" value="3"/>
</dbReference>
<dbReference type="CDD" id="cd00005">
    <property type="entry name" value="CBM9_like_1"/>
    <property type="match status" value="1"/>
</dbReference>
<dbReference type="GO" id="GO:0030246">
    <property type="term" value="F:carbohydrate binding"/>
    <property type="evidence" value="ECO:0007669"/>
    <property type="project" value="InterPro"/>
</dbReference>
<evidence type="ECO:0000256" key="11">
    <source>
        <dbReference type="PROSITE-ProRule" id="PRU10061"/>
    </source>
</evidence>
<evidence type="ECO:0000256" key="1">
    <source>
        <dbReference type="ARBA" id="ARBA00000681"/>
    </source>
</evidence>
<dbReference type="Pfam" id="PF00331">
    <property type="entry name" value="Glyco_hydro_10"/>
    <property type="match status" value="1"/>
</dbReference>
<dbReference type="PANTHER" id="PTHR31490:SF90">
    <property type="entry name" value="ENDO-1,4-BETA-XYLANASE A"/>
    <property type="match status" value="1"/>
</dbReference>
<evidence type="ECO:0000256" key="2">
    <source>
        <dbReference type="ARBA" id="ARBA00004851"/>
    </source>
</evidence>
<evidence type="ECO:0000256" key="4">
    <source>
        <dbReference type="ARBA" id="ARBA00022651"/>
    </source>
</evidence>
<dbReference type="Pfam" id="PF06452">
    <property type="entry name" value="CBM9_1"/>
    <property type="match status" value="2"/>
</dbReference>
<keyword evidence="9 12" id="KW-0326">Glycosidase</keyword>
<evidence type="ECO:0000256" key="6">
    <source>
        <dbReference type="ARBA" id="ARBA00022737"/>
    </source>
</evidence>
<dbReference type="PROSITE" id="PS00591">
    <property type="entry name" value="GH10_1"/>
    <property type="match status" value="1"/>
</dbReference>
<dbReference type="Proteomes" id="UP000272528">
    <property type="component" value="Chromosome"/>
</dbReference>
<dbReference type="GO" id="GO:0031176">
    <property type="term" value="F:endo-1,4-beta-xylanase activity"/>
    <property type="evidence" value="ECO:0007669"/>
    <property type="project" value="UniProtKB-EC"/>
</dbReference>
<keyword evidence="10 12" id="KW-0624">Polysaccharide degradation</keyword>
<proteinExistence type="inferred from homology"/>
<dbReference type="InterPro" id="IPR008979">
    <property type="entry name" value="Galactose-bd-like_sf"/>
</dbReference>
<dbReference type="KEGG" id="palb:EJC50_08465"/>
<name>A0A3S9A1W2_9BACL</name>
<keyword evidence="5" id="KW-0732">Signal</keyword>
<accession>A0A3S9A1W2</accession>
<organism evidence="16 17">
    <name type="scientific">Paenibacillus albus</name>
    <dbReference type="NCBI Taxonomy" id="2495582"/>
    <lineage>
        <taxon>Bacteria</taxon>
        <taxon>Bacillati</taxon>
        <taxon>Bacillota</taxon>
        <taxon>Bacilli</taxon>
        <taxon>Bacillales</taxon>
        <taxon>Paenibacillaceae</taxon>
        <taxon>Paenibacillus</taxon>
    </lineage>
</organism>
<feature type="region of interest" description="Disordered" evidence="13">
    <location>
        <begin position="352"/>
        <end position="398"/>
    </location>
</feature>
<feature type="compositionally biased region" description="Polar residues" evidence="13">
    <location>
        <begin position="388"/>
        <end position="398"/>
    </location>
</feature>
<dbReference type="UniPathway" id="UPA00114"/>
<dbReference type="GO" id="GO:0045493">
    <property type="term" value="P:xylan catabolic process"/>
    <property type="evidence" value="ECO:0007669"/>
    <property type="project" value="UniProtKB-UniPathway"/>
</dbReference>
<evidence type="ECO:0000256" key="9">
    <source>
        <dbReference type="ARBA" id="ARBA00023295"/>
    </source>
</evidence>
<keyword evidence="17" id="KW-1185">Reference proteome</keyword>
<sequence>MTQMQTNIRRVISLLMALALLIPQGWFALHAEAAVNSTIVLQQSFEDESAGGWEKLSWGGDGNAAVSTDIASDGTKSLKFTNRASRNSSLSRDMLGLLQSDHMYDISFKVRSGLGSDTFHLASKVVSGGATDYPWLIGNKTITDTDWTTFELKGYQVPSNTTEFRVWLESDSTSTSTADVYLDEVLIKDVTPPVDTPSSVVLDQGFEDNAVGSWEKLSWGGDGNAAVSGDMASEGSHSLKFTNRASRNSSLSRNLTGLLASDHTYDLSFKVRLGQGTDTFHLASKVTSAGADSYPWLIGNKSVTDSGWTTFELKGYQVPSNTTELRIWFESDSASTSTADFYLDEVLIKDVTPSSGSGGEDPGDLDQSGVSSDFEDGVQGWVPRNDGDTVSASTADNHTSGGAQSLLATAGGQYAGPLLNVLGKMHRNDQYNLSVWVKMAPDQDATSLRLSLQHGDSMYANVSANTTVTDSAWVKLSGTFTMTHTPTVLNAYVETAADNGGTRSFYIDDFQLSYVGPVDNSSLPLPVQTDIPSMKDVYADDFTIGAAVTPDQLTGETAELLKKHYNSLVAENAMKWDAIEPTEGQFNFTGGDAIRQFAVDNGMKMRGHTLLWHQQTPAWVFKNAEGGDLTNSPEDQQLLLQRLENHIKGVVQHFGTDIQTYDVVNEVIDPSQPDGFRRSKWYEILGPSYIDKAFEFAHEYAPVGTKLVINDYSTTDTAKRKFLYDLVKGMKERGVPVDAVGHQMHINIERPTADEIKQTFDMFAELGVENQVTELDISVYAGAGNYTSLSEDVDIQLGHRYAEVFDAFKASKASLTGVTIWGIADDHTWLDGQNGHTKDYPLPFDTRMQAKQAYWGIVDPSQLKVMTHYQSVAQGTPVIDGTSELTWSTVSPIIIPATGGNPLRAAVKPLWDENHLYVYVDVTDPTSDASDQIDLYVDGNNGKTAAYEEDDKHFTLKRNHSDVEGVTYSVVERSGGYIIEAALPLAGAVVDQQIGFDLTVTDGGNDSPHSIAWNDTTFTQASNTSKYGVFQFINSSKTTDAIQGTPVIDGKADTIWSKANEISTDVWVTGTSGATAKAKTMWDAGHLYIYAVVTDNLLSKASANAYEEDSVEIFVDPNNDKTASYEPDDGQYRVNFDNEQSGGGSTSLANLHTATRRISGGYVVEAAIDVDSSFTAKDSLLGFDLQVNNDQDGNGTRSSVAMWNDPTGNSWQSTSRFGVVRLVGAPAVDHQTGGGGGSLVTVDQPKAEGGKITPTVKSTEGGHVTAEVTSELLKNALGQAAVDANGKKLAVISLDAQSGANSYSVQLPAQSLSAAGNYDIKVESELGDILLPSDMLAGMNLGNADSIAISITKAQTDHLSPEVSAQIGKHPIVNLEVLAGDQVLAWNNPHAPVTVAVPYKPTAEELSHPDSIVVWYIAGDGSVTAVPNGRYDAATGTVVFQTTHFSSYAVVSQVKTFGDLASVPWAKQAIEAMAARDVIKGTSADSFSPADSIKRADFIALLVRALELKGTAAAGKGAAAFSDVSPSAYYYNELSIAKELGIATGFGDNTFKPDSTITRQDMMVLAARALAASGKQVAASESLDAYSDASSVAAYAKASAAALVKAGIVIGNSGKLSPDDSLTRAEAAVMLYRMWKL</sequence>
<dbReference type="InterPro" id="IPR031158">
    <property type="entry name" value="GH10_AS"/>
</dbReference>
<comment type="similarity">
    <text evidence="3 12">Belongs to the glycosyl hydrolase 10 (cellulase F) family.</text>
</comment>
<dbReference type="EC" id="3.2.1.8" evidence="12"/>
<feature type="domain" description="GH10" evidence="15">
    <location>
        <begin position="528"/>
        <end position="860"/>
    </location>
</feature>
<comment type="pathway">
    <text evidence="2">Glycan degradation; xylan degradation.</text>
</comment>
<protein>
    <recommendedName>
        <fullName evidence="12">Beta-xylanase</fullName>
        <ecNumber evidence="12">3.2.1.8</ecNumber>
    </recommendedName>
</protein>
<keyword evidence="8 12" id="KW-0119">Carbohydrate metabolism</keyword>
<evidence type="ECO:0000256" key="13">
    <source>
        <dbReference type="SAM" id="MobiDB-lite"/>
    </source>
</evidence>
<dbReference type="PRINTS" id="PR00134">
    <property type="entry name" value="GLHYDRLASE10"/>
</dbReference>
<dbReference type="Gene3D" id="2.60.40.1190">
    <property type="match status" value="2"/>
</dbReference>
<evidence type="ECO:0000259" key="14">
    <source>
        <dbReference type="PROSITE" id="PS51272"/>
    </source>
</evidence>
<dbReference type="InterPro" id="IPR010502">
    <property type="entry name" value="Carb-bd_dom_fam9"/>
</dbReference>
<dbReference type="InterPro" id="IPR017853">
    <property type="entry name" value="GH"/>
</dbReference>
<dbReference type="InterPro" id="IPR001119">
    <property type="entry name" value="SLH_dom"/>
</dbReference>
<dbReference type="PROSITE" id="PS51760">
    <property type="entry name" value="GH10_2"/>
    <property type="match status" value="1"/>
</dbReference>
<reference evidence="17" key="1">
    <citation type="submission" date="2018-12" db="EMBL/GenBank/DDBJ databases">
        <title>Genome sequence of Peanibacillus sp.</title>
        <authorList>
            <person name="Subramani G."/>
            <person name="Srinivasan S."/>
            <person name="Kim M.K."/>
        </authorList>
    </citation>
    <scope>NUCLEOTIDE SEQUENCE [LARGE SCALE GENOMIC DNA]</scope>
    <source>
        <strain evidence="17">18JY67-1</strain>
    </source>
</reference>
<dbReference type="PANTHER" id="PTHR31490">
    <property type="entry name" value="GLYCOSYL HYDROLASE"/>
    <property type="match status" value="1"/>
</dbReference>
<dbReference type="Gene3D" id="3.20.20.80">
    <property type="entry name" value="Glycosidases"/>
    <property type="match status" value="1"/>
</dbReference>
<feature type="domain" description="SLH" evidence="14">
    <location>
        <begin position="1453"/>
        <end position="1516"/>
    </location>
</feature>
<dbReference type="EMBL" id="CP034437">
    <property type="protein sequence ID" value="AZN39676.1"/>
    <property type="molecule type" value="Genomic_DNA"/>
</dbReference>
<evidence type="ECO:0000256" key="3">
    <source>
        <dbReference type="ARBA" id="ARBA00007495"/>
    </source>
</evidence>
<dbReference type="SUPFAM" id="SSF51445">
    <property type="entry name" value="(Trans)glycosidases"/>
    <property type="match status" value="1"/>
</dbReference>
<evidence type="ECO:0000313" key="16">
    <source>
        <dbReference type="EMBL" id="AZN39676.1"/>
    </source>
</evidence>
<dbReference type="SUPFAM" id="SSF49344">
    <property type="entry name" value="CBD9-like"/>
    <property type="match status" value="2"/>
</dbReference>
<evidence type="ECO:0000256" key="5">
    <source>
        <dbReference type="ARBA" id="ARBA00022729"/>
    </source>
</evidence>
<evidence type="ECO:0000256" key="12">
    <source>
        <dbReference type="RuleBase" id="RU361174"/>
    </source>
</evidence>
<evidence type="ECO:0000259" key="15">
    <source>
        <dbReference type="PROSITE" id="PS51760"/>
    </source>
</evidence>
<feature type="domain" description="SLH" evidence="14">
    <location>
        <begin position="1517"/>
        <end position="1580"/>
    </location>
</feature>
<gene>
    <name evidence="16" type="ORF">EJC50_08465</name>
</gene>
<evidence type="ECO:0000256" key="7">
    <source>
        <dbReference type="ARBA" id="ARBA00022801"/>
    </source>
</evidence>
<dbReference type="PROSITE" id="PS51272">
    <property type="entry name" value="SLH"/>
    <property type="match status" value="3"/>
</dbReference>
<dbReference type="InterPro" id="IPR003305">
    <property type="entry name" value="CenC_carb-bd"/>
</dbReference>
<feature type="region of interest" description="Disordered" evidence="13">
    <location>
        <begin position="1231"/>
        <end position="1261"/>
    </location>
</feature>
<feature type="domain" description="SLH" evidence="14">
    <location>
        <begin position="1583"/>
        <end position="1637"/>
    </location>
</feature>
<keyword evidence="7 12" id="KW-0378">Hydrolase</keyword>
<dbReference type="SUPFAM" id="SSF49785">
    <property type="entry name" value="Galactose-binding domain-like"/>
    <property type="match status" value="3"/>
</dbReference>
<evidence type="ECO:0000256" key="8">
    <source>
        <dbReference type="ARBA" id="ARBA00023277"/>
    </source>
</evidence>
<keyword evidence="4 16" id="KW-0858">Xylan degradation</keyword>
<dbReference type="InterPro" id="IPR044846">
    <property type="entry name" value="GH10"/>
</dbReference>
<evidence type="ECO:0000313" key="17">
    <source>
        <dbReference type="Proteomes" id="UP000272528"/>
    </source>
</evidence>
<keyword evidence="6" id="KW-0677">Repeat</keyword>
<dbReference type="Pfam" id="PF00395">
    <property type="entry name" value="SLH"/>
    <property type="match status" value="3"/>
</dbReference>
<dbReference type="SMART" id="SM00633">
    <property type="entry name" value="Glyco_10"/>
    <property type="match status" value="1"/>
</dbReference>